<name>A0ABR7S317_AQUAC</name>
<dbReference type="Gene3D" id="3.40.50.1820">
    <property type="entry name" value="alpha/beta hydrolase"/>
    <property type="match status" value="1"/>
</dbReference>
<dbReference type="InterPro" id="IPR029058">
    <property type="entry name" value="AB_hydrolase_fold"/>
</dbReference>
<comment type="caution">
    <text evidence="1">The sequence shown here is derived from an EMBL/GenBank/DDBJ whole genome shotgun (WGS) entry which is preliminary data.</text>
</comment>
<evidence type="ECO:0000313" key="1">
    <source>
        <dbReference type="EMBL" id="MBC9250783.1"/>
    </source>
</evidence>
<keyword evidence="2" id="KW-1185">Reference proteome</keyword>
<proteinExistence type="predicted"/>
<dbReference type="Proteomes" id="UP000744555">
    <property type="component" value="Unassembled WGS sequence"/>
</dbReference>
<gene>
    <name evidence="1" type="ORF">A9179_10890</name>
</gene>
<protein>
    <submittedName>
        <fullName evidence="1">Uncharacterized protein</fullName>
    </submittedName>
</protein>
<accession>A0ABR7S317</accession>
<dbReference type="EMBL" id="LZEU01000001">
    <property type="protein sequence ID" value="MBC9250783.1"/>
    <property type="molecule type" value="Genomic_DNA"/>
</dbReference>
<evidence type="ECO:0000313" key="2">
    <source>
        <dbReference type="Proteomes" id="UP000744555"/>
    </source>
</evidence>
<sequence length="75" mass="8246">MDLITTATSLAFASGVANAGFAEHCRSHMGRVIRDNYRMNHLDEVNQLLGLSSLFETSPLRVNRQQANCLKLAGL</sequence>
<reference evidence="1 2" key="1">
    <citation type="submission" date="2016-06" db="EMBL/GenBank/DDBJ databases">
        <authorList>
            <person name="Ramos C."/>
            <person name="Pintado A."/>
            <person name="Crespo-Gomez J.I."/>
        </authorList>
    </citation>
    <scope>NUCLEOTIDE SEQUENCE [LARGE SCALE GENOMIC DNA]</scope>
    <source>
        <strain evidence="1 2">AVO110</strain>
    </source>
</reference>
<organism evidence="1 2">
    <name type="scientific">Aquipseudomonas alcaligenes</name>
    <name type="common">Pseudomonas alcaligenes</name>
    <dbReference type="NCBI Taxonomy" id="43263"/>
    <lineage>
        <taxon>Bacteria</taxon>
        <taxon>Pseudomonadati</taxon>
        <taxon>Pseudomonadota</taxon>
        <taxon>Gammaproteobacteria</taxon>
        <taxon>Pseudomonadales</taxon>
        <taxon>Pseudomonadaceae</taxon>
        <taxon>Aquipseudomonas</taxon>
    </lineage>
</organism>